<dbReference type="Pfam" id="PF10934">
    <property type="entry name" value="Sheath_initiator"/>
    <property type="match status" value="1"/>
</dbReference>
<dbReference type="OrthoDB" id="7416at10239"/>
<sequence length="234" mass="26924">MRFKKHEVTYGETMQAISQKYFNTPSYWIDLIEHNNLKYPYIVETDEEKKENPEHLVTYGDTLIIPSEEELSNVSLQELNKKDIDTLVELSLGRDLNITSDESYFNMHGTSDEILSFNDNGNGDLDVVKGISNIKQQLQTRLLTPQGSLLMHPDYGSNIHNLFTYNTVETATLIEMEVTRTLKVDTRVENVNLIDWTIKGNEYKGEFEVTIRSVENSIRFVLDMDDSGIVALFE</sequence>
<dbReference type="SUPFAM" id="SSF160719">
    <property type="entry name" value="gpW/gp25-like"/>
    <property type="match status" value="1"/>
</dbReference>
<gene>
    <name evidence="1" type="ORF">TwortDSMZ_119</name>
</gene>
<dbReference type="Gene3D" id="3.10.450.40">
    <property type="match status" value="1"/>
</dbReference>
<dbReference type="EMBL" id="MT151386">
    <property type="protein sequence ID" value="QIW89118.1"/>
    <property type="molecule type" value="Genomic_DNA"/>
</dbReference>
<accession>A0A6H0X5C1</accession>
<dbReference type="Proteomes" id="UP000503318">
    <property type="component" value="Segment"/>
</dbReference>
<reference evidence="1 2" key="1">
    <citation type="submission" date="2020-03" db="EMBL/GenBank/DDBJ databases">
        <title>Variable regions in the genome of staphylococcal bacteriophage Twort.</title>
        <authorList>
            <person name="Glowacka-Rutkowska A."/>
            <person name="Gawor J."/>
            <person name="Lobocka M."/>
        </authorList>
    </citation>
    <scope>NUCLEOTIDE SEQUENCE [LARGE SCALE GENOMIC DNA]</scope>
</reference>
<protein>
    <submittedName>
        <fullName evidence="1">Baseplate morphogenetic protein A</fullName>
    </submittedName>
</protein>
<dbReference type="RefSeq" id="YP_238573.1">
    <property type="nucleotide sequence ID" value="NC_007021.1"/>
</dbReference>
<name>A0A6H0X5C1_BPTWO</name>
<dbReference type="Gene3D" id="3.10.350.10">
    <property type="entry name" value="LysM domain"/>
    <property type="match status" value="1"/>
</dbReference>
<dbReference type="KEGG" id="vg:5130425"/>
<evidence type="ECO:0000313" key="1">
    <source>
        <dbReference type="EMBL" id="QIW89118.1"/>
    </source>
</evidence>
<evidence type="ECO:0000313" key="2">
    <source>
        <dbReference type="Proteomes" id="UP000503318"/>
    </source>
</evidence>
<dbReference type="InterPro" id="IPR036779">
    <property type="entry name" value="LysM_dom_sf"/>
</dbReference>
<organism evidence="1 2">
    <name type="scientific">Staphylococcus phage Twort (strain DSM 17442 / HER 48)</name>
    <name type="common">Bacteriophage Twort</name>
    <dbReference type="NCBI Taxonomy" id="2908167"/>
    <lineage>
        <taxon>Viruses</taxon>
        <taxon>Duplodnaviria</taxon>
        <taxon>Heunggongvirae</taxon>
        <taxon>Uroviricota</taxon>
        <taxon>Caudoviricetes</taxon>
        <taxon>Herelleviridae</taxon>
        <taxon>Twortvirinae</taxon>
        <taxon>Twortvirus</taxon>
        <taxon>Twortvirus twort</taxon>
    </lineage>
</organism>
<organismHost>
    <name type="scientific">Twortvirus twort</name>
    <dbReference type="NCBI Taxonomy" id="55510"/>
</organismHost>
<proteinExistence type="predicted"/>
<dbReference type="InterPro" id="IPR020288">
    <property type="entry name" value="Sheath_initiator"/>
</dbReference>